<dbReference type="InterPro" id="IPR043129">
    <property type="entry name" value="ATPase_NBD"/>
</dbReference>
<dbReference type="PRINTS" id="PR00301">
    <property type="entry name" value="HEATSHOCK70"/>
</dbReference>
<name>A0A5K1UDU8_ENTHI</name>
<dbReference type="VEuPathDB" id="AmoebaDB:EHI_064470"/>
<dbReference type="FunFam" id="3.90.640.10:FF:000029">
    <property type="entry name" value="Heat shock protein 110"/>
    <property type="match status" value="1"/>
</dbReference>
<sequence>MSDSSWIGIDLGSCTIEVAYFNNHNRMVENAKFSTGKCYYPTFYGYNAKTKKELYGDEAKQALSKKGVTVAYEFKRFIGKSFDDKVIEKDIKRIPYKAIKMNDSSIGIQMDVGKVMSPIEIYSKLLNAAIDDLKTSQISFENVVVTVPLSFGENEREAIKHLFDEFSLDHLEVLNESTAAAIDFGYGDLKNQKKDGNFVVFDYGGGTLDISVIQYVLDNKTNKHNFNALVHGGLMNNGGSDIDELIAKHVISEVEDGIYEIDDIDDEISFLQSKIGKSKLKVECEKCKIILSSQNSYTFTLPQYDDDASEVEITISRDEFENICSPLFKEAVDELNAVIAKANVPINEILMVGGTSSIPFISQMIQQSTGVKPIVSDHPLFSVSRGAALKSAELQVNLISTEVATYSVGIATYNQLLGIRTVQTIIPQQIKLPCKKKFEFVVSNENQKTIQLDLYRDTSIPIPSKFIGTACVEIMDNCHKGDRVDLVIKMNHEGILNITIELPQSLLSSKYEVEVKINHK</sequence>
<reference evidence="4 5" key="1">
    <citation type="submission" date="2016-05" db="EMBL/GenBank/DDBJ databases">
        <title>First whole genome sequencing of Entamoeba histolytica HM1:IMSS-clone-6.</title>
        <authorList>
            <person name="Mukherjee Avik.K."/>
            <person name="Izumyama S."/>
            <person name="Nakada-Tsukui K."/>
            <person name="Nozaki T."/>
        </authorList>
    </citation>
    <scope>NUCLEOTIDE SEQUENCE [LARGE SCALE GENOMIC DNA]</scope>
    <source>
        <strain evidence="4 5">HM1:IMSS clone 6</strain>
    </source>
</reference>
<dbReference type="SUPFAM" id="SSF100920">
    <property type="entry name" value="Heat shock protein 70kD (HSP70), peptide-binding domain"/>
    <property type="match status" value="1"/>
</dbReference>
<dbReference type="InterPro" id="IPR029047">
    <property type="entry name" value="HSP70_peptide-bd_sf"/>
</dbReference>
<dbReference type="EMBL" id="BDEQ01000001">
    <property type="protein sequence ID" value="GAT94595.1"/>
    <property type="molecule type" value="Genomic_DNA"/>
</dbReference>
<gene>
    <name evidence="4" type="ORF">CL6EHI_064470</name>
</gene>
<evidence type="ECO:0000256" key="1">
    <source>
        <dbReference type="ARBA" id="ARBA00022741"/>
    </source>
</evidence>
<dbReference type="VEuPathDB" id="AmoebaDB:EHI8A_046300"/>
<dbReference type="Gene3D" id="3.90.640.10">
    <property type="entry name" value="Actin, Chain A, domain 4"/>
    <property type="match status" value="1"/>
</dbReference>
<dbReference type="GO" id="GO:0005524">
    <property type="term" value="F:ATP binding"/>
    <property type="evidence" value="ECO:0007669"/>
    <property type="project" value="UniProtKB-KW"/>
</dbReference>
<dbReference type="VEuPathDB" id="AmoebaDB:EHI5A_026640"/>
<protein>
    <submittedName>
        <fullName evidence="4">Heat shock protein 70 putative</fullName>
    </submittedName>
</protein>
<keyword evidence="2 3" id="KW-0067">ATP-binding</keyword>
<dbReference type="InterPro" id="IPR013126">
    <property type="entry name" value="Hsp_70_fam"/>
</dbReference>
<dbReference type="Pfam" id="PF00012">
    <property type="entry name" value="HSP70"/>
    <property type="match status" value="1"/>
</dbReference>
<dbReference type="AlphaFoldDB" id="A0A5K1UDU8"/>
<evidence type="ECO:0000256" key="3">
    <source>
        <dbReference type="RuleBase" id="RU003322"/>
    </source>
</evidence>
<accession>A0A5K1UDU8</accession>
<comment type="caution">
    <text evidence="4">The sequence shown here is derived from an EMBL/GenBank/DDBJ whole genome shotgun (WGS) entry which is preliminary data.</text>
</comment>
<keyword evidence="4" id="KW-0346">Stress response</keyword>
<dbReference type="PANTHER" id="PTHR19375">
    <property type="entry name" value="HEAT SHOCK PROTEIN 70KDA"/>
    <property type="match status" value="1"/>
</dbReference>
<keyword evidence="1 3" id="KW-0547">Nucleotide-binding</keyword>
<dbReference type="Gene3D" id="3.30.420.40">
    <property type="match status" value="2"/>
</dbReference>
<dbReference type="Proteomes" id="UP000078387">
    <property type="component" value="Unassembled WGS sequence"/>
</dbReference>
<dbReference type="SUPFAM" id="SSF53067">
    <property type="entry name" value="Actin-like ATPase domain"/>
    <property type="match status" value="2"/>
</dbReference>
<dbReference type="VEuPathDB" id="AmoebaDB:EHI7A_042880"/>
<dbReference type="GO" id="GO:0140662">
    <property type="term" value="F:ATP-dependent protein folding chaperone"/>
    <property type="evidence" value="ECO:0007669"/>
    <property type="project" value="InterPro"/>
</dbReference>
<evidence type="ECO:0000313" key="5">
    <source>
        <dbReference type="Proteomes" id="UP000078387"/>
    </source>
</evidence>
<evidence type="ECO:0000313" key="4">
    <source>
        <dbReference type="EMBL" id="GAT94595.1"/>
    </source>
</evidence>
<evidence type="ECO:0000256" key="2">
    <source>
        <dbReference type="ARBA" id="ARBA00022840"/>
    </source>
</evidence>
<organism evidence="4 5">
    <name type="scientific">Entamoeba histolytica</name>
    <dbReference type="NCBI Taxonomy" id="5759"/>
    <lineage>
        <taxon>Eukaryota</taxon>
        <taxon>Amoebozoa</taxon>
        <taxon>Evosea</taxon>
        <taxon>Archamoebae</taxon>
        <taxon>Mastigamoebida</taxon>
        <taxon>Entamoebidae</taxon>
        <taxon>Entamoeba</taxon>
    </lineage>
</organism>
<dbReference type="OMA" id="ITVAYEF"/>
<dbReference type="Gene3D" id="2.60.34.10">
    <property type="entry name" value="Substrate Binding Domain Of DNAk, Chain A, domain 1"/>
    <property type="match status" value="1"/>
</dbReference>
<dbReference type="VEuPathDB" id="AmoebaDB:KM1_085190"/>
<comment type="similarity">
    <text evidence="3">Belongs to the heat shock protein 70 family.</text>
</comment>
<proteinExistence type="inferred from homology"/>